<evidence type="ECO:0000313" key="2">
    <source>
        <dbReference type="Proteomes" id="UP000190285"/>
    </source>
</evidence>
<sequence>MKEFLIIDGYNIINAWPDLKEISERSLEEARDVLVDKMVEYRFYTNIEVIVVFDAYRVDGAKVKRDRIKGVDVIFTKKNQTADSYIEKKVEQLAKDKKI</sequence>
<evidence type="ECO:0008006" key="3">
    <source>
        <dbReference type="Google" id="ProtNLM"/>
    </source>
</evidence>
<dbReference type="RefSeq" id="WP_170917566.1">
    <property type="nucleotide sequence ID" value="NZ_FUZT01000016.1"/>
</dbReference>
<organism evidence="1 2">
    <name type="scientific">Maledivibacter halophilus</name>
    <dbReference type="NCBI Taxonomy" id="36842"/>
    <lineage>
        <taxon>Bacteria</taxon>
        <taxon>Bacillati</taxon>
        <taxon>Bacillota</taxon>
        <taxon>Clostridia</taxon>
        <taxon>Peptostreptococcales</taxon>
        <taxon>Caminicellaceae</taxon>
        <taxon>Maledivibacter</taxon>
    </lineage>
</organism>
<dbReference type="CDD" id="cd10912">
    <property type="entry name" value="PIN_YacP-like"/>
    <property type="match status" value="1"/>
</dbReference>
<evidence type="ECO:0000313" key="1">
    <source>
        <dbReference type="EMBL" id="SKC87598.1"/>
    </source>
</evidence>
<name>A0A1T5MI53_9FIRM</name>
<dbReference type="AlphaFoldDB" id="A0A1T5MI53"/>
<reference evidence="1 2" key="1">
    <citation type="submission" date="2017-02" db="EMBL/GenBank/DDBJ databases">
        <authorList>
            <person name="Peterson S.W."/>
        </authorList>
    </citation>
    <scope>NUCLEOTIDE SEQUENCE [LARGE SCALE GENOMIC DNA]</scope>
    <source>
        <strain evidence="1 2">M1</strain>
    </source>
</reference>
<dbReference type="InterPro" id="IPR010298">
    <property type="entry name" value="YacP-like"/>
</dbReference>
<dbReference type="EMBL" id="FUZT01000016">
    <property type="protein sequence ID" value="SKC87598.1"/>
    <property type="molecule type" value="Genomic_DNA"/>
</dbReference>
<dbReference type="Proteomes" id="UP000190285">
    <property type="component" value="Unassembled WGS sequence"/>
</dbReference>
<keyword evidence="2" id="KW-1185">Reference proteome</keyword>
<protein>
    <recommendedName>
        <fullName evidence="3">NYN domain-containing protein</fullName>
    </recommendedName>
</protein>
<dbReference type="PANTHER" id="PTHR34547:SF1">
    <property type="entry name" value="YACP-LIKE NYN DOMAIN PROTEIN"/>
    <property type="match status" value="1"/>
</dbReference>
<dbReference type="Pfam" id="PF05991">
    <property type="entry name" value="NYN_YacP"/>
    <property type="match status" value="1"/>
</dbReference>
<dbReference type="STRING" id="36842.SAMN02194393_04715"/>
<proteinExistence type="predicted"/>
<accession>A0A1T5MI53</accession>
<gene>
    <name evidence="1" type="ORF">SAMN02194393_04715</name>
</gene>
<dbReference type="PANTHER" id="PTHR34547">
    <property type="entry name" value="YACP-LIKE NYN DOMAIN PROTEIN"/>
    <property type="match status" value="1"/>
</dbReference>